<dbReference type="Proteomes" id="UP000015105">
    <property type="component" value="Chromosome 7D"/>
</dbReference>
<name>A0A453QZ47_AEGTS</name>
<reference evidence="2" key="5">
    <citation type="journal article" date="2021" name="G3 (Bethesda)">
        <title>Aegilops tauschii genome assembly Aet v5.0 features greater sequence contiguity and improved annotation.</title>
        <authorList>
            <person name="Wang L."/>
            <person name="Zhu T."/>
            <person name="Rodriguez J.C."/>
            <person name="Deal K.R."/>
            <person name="Dubcovsky J."/>
            <person name="McGuire P.E."/>
            <person name="Lux T."/>
            <person name="Spannagl M."/>
            <person name="Mayer K.F.X."/>
            <person name="Baldrich P."/>
            <person name="Meyers B.C."/>
            <person name="Huo N."/>
            <person name="Gu Y.Q."/>
            <person name="Zhou H."/>
            <person name="Devos K.M."/>
            <person name="Bennetzen J.L."/>
            <person name="Unver T."/>
            <person name="Budak H."/>
            <person name="Gulick P.J."/>
            <person name="Galiba G."/>
            <person name="Kalapos B."/>
            <person name="Nelson D.R."/>
            <person name="Li P."/>
            <person name="You F.M."/>
            <person name="Luo M.C."/>
            <person name="Dvorak J."/>
        </authorList>
    </citation>
    <scope>NUCLEOTIDE SEQUENCE [LARGE SCALE GENOMIC DNA]</scope>
    <source>
        <strain evidence="2">cv. AL8/78</strain>
    </source>
</reference>
<dbReference type="PANTHER" id="PTHR33913">
    <property type="entry name" value="ALEURONE LAYER MORPHOGENESIS PROTEIN"/>
    <property type="match status" value="1"/>
</dbReference>
<dbReference type="EnsemblPlants" id="AET7Gv20381400.6">
    <property type="protein sequence ID" value="AET7Gv20381400.6"/>
    <property type="gene ID" value="AET7Gv20381400"/>
</dbReference>
<proteinExistence type="predicted"/>
<reference evidence="2" key="4">
    <citation type="submission" date="2019-03" db="UniProtKB">
        <authorList>
            <consortium name="EnsemblPlants"/>
        </authorList>
    </citation>
    <scope>IDENTIFICATION</scope>
</reference>
<evidence type="ECO:0000256" key="1">
    <source>
        <dbReference type="SAM" id="MobiDB-lite"/>
    </source>
</evidence>
<dbReference type="AlphaFoldDB" id="A0A453QZ47"/>
<protein>
    <submittedName>
        <fullName evidence="2">Uncharacterized protein</fullName>
    </submittedName>
</protein>
<feature type="region of interest" description="Disordered" evidence="1">
    <location>
        <begin position="1"/>
        <end position="60"/>
    </location>
</feature>
<organism evidence="2 3">
    <name type="scientific">Aegilops tauschii subsp. strangulata</name>
    <name type="common">Goatgrass</name>
    <dbReference type="NCBI Taxonomy" id="200361"/>
    <lineage>
        <taxon>Eukaryota</taxon>
        <taxon>Viridiplantae</taxon>
        <taxon>Streptophyta</taxon>
        <taxon>Embryophyta</taxon>
        <taxon>Tracheophyta</taxon>
        <taxon>Spermatophyta</taxon>
        <taxon>Magnoliopsida</taxon>
        <taxon>Liliopsida</taxon>
        <taxon>Poales</taxon>
        <taxon>Poaceae</taxon>
        <taxon>BOP clade</taxon>
        <taxon>Pooideae</taxon>
        <taxon>Triticodae</taxon>
        <taxon>Triticeae</taxon>
        <taxon>Triticinae</taxon>
        <taxon>Aegilops</taxon>
    </lineage>
</organism>
<reference evidence="3" key="2">
    <citation type="journal article" date="2017" name="Nat. Plants">
        <title>The Aegilops tauschii genome reveals multiple impacts of transposons.</title>
        <authorList>
            <person name="Zhao G."/>
            <person name="Zou C."/>
            <person name="Li K."/>
            <person name="Wang K."/>
            <person name="Li T."/>
            <person name="Gao L."/>
            <person name="Zhang X."/>
            <person name="Wang H."/>
            <person name="Yang Z."/>
            <person name="Liu X."/>
            <person name="Jiang W."/>
            <person name="Mao L."/>
            <person name="Kong X."/>
            <person name="Jiao Y."/>
            <person name="Jia J."/>
        </authorList>
    </citation>
    <scope>NUCLEOTIDE SEQUENCE [LARGE SCALE GENOMIC DNA]</scope>
    <source>
        <strain evidence="3">cv. AL8/78</strain>
    </source>
</reference>
<dbReference type="Gramene" id="AET7Gv20381400.6">
    <property type="protein sequence ID" value="AET7Gv20381400.6"/>
    <property type="gene ID" value="AET7Gv20381400"/>
</dbReference>
<accession>A0A453QZ47</accession>
<feature type="compositionally biased region" description="Polar residues" evidence="1">
    <location>
        <begin position="48"/>
        <end position="60"/>
    </location>
</feature>
<keyword evidence="3" id="KW-1185">Reference proteome</keyword>
<evidence type="ECO:0000313" key="3">
    <source>
        <dbReference type="Proteomes" id="UP000015105"/>
    </source>
</evidence>
<dbReference type="PANTHER" id="PTHR33913:SF6">
    <property type="entry name" value="DRBM DOMAIN-CONTAINING PROTEIN"/>
    <property type="match status" value="1"/>
</dbReference>
<feature type="compositionally biased region" description="Basic and acidic residues" evidence="1">
    <location>
        <begin position="17"/>
        <end position="29"/>
    </location>
</feature>
<reference evidence="3" key="1">
    <citation type="journal article" date="2014" name="Science">
        <title>Ancient hybridizations among the ancestral genomes of bread wheat.</title>
        <authorList>
            <consortium name="International Wheat Genome Sequencing Consortium,"/>
            <person name="Marcussen T."/>
            <person name="Sandve S.R."/>
            <person name="Heier L."/>
            <person name="Spannagl M."/>
            <person name="Pfeifer M."/>
            <person name="Jakobsen K.S."/>
            <person name="Wulff B.B."/>
            <person name="Steuernagel B."/>
            <person name="Mayer K.F."/>
            <person name="Olsen O.A."/>
        </authorList>
    </citation>
    <scope>NUCLEOTIDE SEQUENCE [LARGE SCALE GENOMIC DNA]</scope>
    <source>
        <strain evidence="3">cv. AL8/78</strain>
    </source>
</reference>
<evidence type="ECO:0000313" key="2">
    <source>
        <dbReference type="EnsemblPlants" id="AET7Gv20381400.6"/>
    </source>
</evidence>
<sequence length="398" mass="44917">PRLFPHANIADLSVGRSGERREEKNEPARRRPWGNRPDPPRARLEDGNTVTGAGSTRTSATEPCIAGHHPLPSHAATVKIYRCAPPHRQAAGDACDPLVKKRALECQDMEMSEESGATSKYNDDGQIDDSLQSIQKIRDEILRKESILQERSAQCDMDIQTLLSGILPISHFKHAYIYNHAVELLQFCGQHCRQVFLGAICFQKFCTKLWCITLFNVDKSSTALCDVQIVRQNCGQFWQDVFLEKKLMFWQEVASILVPHFLYSSCFKTYAEGKMTPKAVSIIRKYKETCSDMTEATNSSCSRDGGQSITKRKKLKEALLRQCKELDEICRGAHWILPRYTVLPSVSDGMYHASVRLRCPDFEMSLTGGLRPTPHEAKCSAAANMILELHKKAEEQEQ</sequence>
<reference evidence="2" key="3">
    <citation type="journal article" date="2017" name="Nature">
        <title>Genome sequence of the progenitor of the wheat D genome Aegilops tauschii.</title>
        <authorList>
            <person name="Luo M.C."/>
            <person name="Gu Y.Q."/>
            <person name="Puiu D."/>
            <person name="Wang H."/>
            <person name="Twardziok S.O."/>
            <person name="Deal K.R."/>
            <person name="Huo N."/>
            <person name="Zhu T."/>
            <person name="Wang L."/>
            <person name="Wang Y."/>
            <person name="McGuire P.E."/>
            <person name="Liu S."/>
            <person name="Long H."/>
            <person name="Ramasamy R.K."/>
            <person name="Rodriguez J.C."/>
            <person name="Van S.L."/>
            <person name="Yuan L."/>
            <person name="Wang Z."/>
            <person name="Xia Z."/>
            <person name="Xiao L."/>
            <person name="Anderson O.D."/>
            <person name="Ouyang S."/>
            <person name="Liang Y."/>
            <person name="Zimin A.V."/>
            <person name="Pertea G."/>
            <person name="Qi P."/>
            <person name="Bennetzen J.L."/>
            <person name="Dai X."/>
            <person name="Dawson M.W."/>
            <person name="Muller H.G."/>
            <person name="Kugler K."/>
            <person name="Rivarola-Duarte L."/>
            <person name="Spannagl M."/>
            <person name="Mayer K.F.X."/>
            <person name="Lu F.H."/>
            <person name="Bevan M.W."/>
            <person name="Leroy P."/>
            <person name="Li P."/>
            <person name="You F.M."/>
            <person name="Sun Q."/>
            <person name="Liu Z."/>
            <person name="Lyons E."/>
            <person name="Wicker T."/>
            <person name="Salzberg S.L."/>
            <person name="Devos K.M."/>
            <person name="Dvorak J."/>
        </authorList>
    </citation>
    <scope>NUCLEOTIDE SEQUENCE [LARGE SCALE GENOMIC DNA]</scope>
    <source>
        <strain evidence="2">cv. AL8/78</strain>
    </source>
</reference>